<sequence length="137" mass="15338">MVVLNEGKRFPMILPGFTFTLTVGKASTDPTLYGRSAGWAFGHAPISMALVAACTNNLMPAWEENHRNLLFQAHGTFLLPLYRIDHKTWTAHEVCDAQRLASARHFTYLLCQILDTGLQPFLVVARFQQQMAILCSS</sequence>
<comment type="caution">
    <text evidence="1">The sequence shown here is derived from an EMBL/GenBank/DDBJ whole genome shotgun (WGS) entry which is preliminary data.</text>
</comment>
<keyword evidence="2" id="KW-1185">Reference proteome</keyword>
<name>A0A811NST0_9POAL</name>
<reference evidence="1" key="1">
    <citation type="submission" date="2020-10" db="EMBL/GenBank/DDBJ databases">
        <authorList>
            <person name="Han B."/>
            <person name="Lu T."/>
            <person name="Zhao Q."/>
            <person name="Huang X."/>
            <person name="Zhao Y."/>
        </authorList>
    </citation>
    <scope>NUCLEOTIDE SEQUENCE</scope>
</reference>
<evidence type="ECO:0000313" key="2">
    <source>
        <dbReference type="Proteomes" id="UP000604825"/>
    </source>
</evidence>
<accession>A0A811NST0</accession>
<protein>
    <submittedName>
        <fullName evidence="1">Uncharacterized protein</fullName>
    </submittedName>
</protein>
<gene>
    <name evidence="1" type="ORF">NCGR_LOCUS17848</name>
</gene>
<dbReference type="EMBL" id="CAJGYO010000004">
    <property type="protein sequence ID" value="CAD6225975.1"/>
    <property type="molecule type" value="Genomic_DNA"/>
</dbReference>
<evidence type="ECO:0000313" key="1">
    <source>
        <dbReference type="EMBL" id="CAD6225975.1"/>
    </source>
</evidence>
<organism evidence="1 2">
    <name type="scientific">Miscanthus lutarioriparius</name>
    <dbReference type="NCBI Taxonomy" id="422564"/>
    <lineage>
        <taxon>Eukaryota</taxon>
        <taxon>Viridiplantae</taxon>
        <taxon>Streptophyta</taxon>
        <taxon>Embryophyta</taxon>
        <taxon>Tracheophyta</taxon>
        <taxon>Spermatophyta</taxon>
        <taxon>Magnoliopsida</taxon>
        <taxon>Liliopsida</taxon>
        <taxon>Poales</taxon>
        <taxon>Poaceae</taxon>
        <taxon>PACMAD clade</taxon>
        <taxon>Panicoideae</taxon>
        <taxon>Andropogonodae</taxon>
        <taxon>Andropogoneae</taxon>
        <taxon>Saccharinae</taxon>
        <taxon>Miscanthus</taxon>
    </lineage>
</organism>
<proteinExistence type="predicted"/>
<dbReference type="AlphaFoldDB" id="A0A811NST0"/>
<dbReference type="Proteomes" id="UP000604825">
    <property type="component" value="Unassembled WGS sequence"/>
</dbReference>